<dbReference type="RefSeq" id="XP_033801791.1">
    <property type="nucleotide sequence ID" value="XM_033945900.1"/>
</dbReference>
<dbReference type="InParanoid" id="A0A6P8RHH9"/>
<protein>
    <submittedName>
        <fullName evidence="5">Up-regulator of cell proliferation isoform X1</fullName>
    </submittedName>
</protein>
<feature type="compositionally biased region" description="Polar residues" evidence="2">
    <location>
        <begin position="184"/>
        <end position="199"/>
    </location>
</feature>
<evidence type="ECO:0000256" key="2">
    <source>
        <dbReference type="SAM" id="MobiDB-lite"/>
    </source>
</evidence>
<dbReference type="OrthoDB" id="1597724at2759"/>
<dbReference type="InterPro" id="IPR027417">
    <property type="entry name" value="P-loop_NTPase"/>
</dbReference>
<evidence type="ECO:0000259" key="3">
    <source>
        <dbReference type="PROSITE" id="PS51717"/>
    </source>
</evidence>
<proteinExistence type="inferred from homology"/>
<dbReference type="CTD" id="55665"/>
<dbReference type="GO" id="GO:0005525">
    <property type="term" value="F:GTP binding"/>
    <property type="evidence" value="ECO:0007669"/>
    <property type="project" value="InterPro"/>
</dbReference>
<gene>
    <name evidence="5" type="primary">URGCP</name>
</gene>
<reference evidence="5" key="1">
    <citation type="submission" date="2025-08" db="UniProtKB">
        <authorList>
            <consortium name="RefSeq"/>
        </authorList>
    </citation>
    <scope>IDENTIFICATION</scope>
</reference>
<sequence>MDKTWNVLGTIVTAGSRVLTHVVHSVFQNQIQPLEASGHDSIYLEGTSENASTTEISEEETDTDSIYLEGTSENASTTEISEEETDTDSIYLEGTSENASTTEISEEETDTDSIYLEGTSENASTTEISEEETGTDSIYLEGTSENASTTEISEEETGTGSLDQEMTSGNLSTAETPKEETDTGSENQEMTSGNLSTEIPNEETETGSLHEENTSEDLATTETTEEETDKDKKIFKEVLSQLGLEDCRTTKISLRDALQIGLENFRNIRQHTLEDLPWHFLQKVLALDVNARSATLEQSISDEGHFEDADANSDIFYLEKKITRVSVNPLDVLCALFHCTDSFLQQEIMLKMSMCQFALPLLFPPSENTRCTLILWAMRDIVKKWRPHSLKDSKGFQEESLVLISMPTISFVRIGNCSLSKSKILNEVLSPPQQHHDFFIHRNMDSGNIPRRISEGLVEISWYFPGGNENSDLFPEPIAVANLRGDIQSFWLQFSFLTEVSSAVFVLVENITEREYELLSSLKESKPKYFFIFYPQTNTSDDTLRFLNKLVPVLKLKRSHLLVKDYSINDAQFVKKLQLTILDIIKQQPIIVAMESMAVTARELGIQVDEDYEECQKTSQYAKEITAEINDVLEYKTEMMRLQGDPWKNLTKIEKELCRMRKQGSIPPEAYKSDLTMKLFELRKQQNQYDLTDGMIKFINGIQHLSGIEKHYFLKWMKFSLDFITRKNLSVLGAEYRKTCEGSGNDSMQLRELDQRIYASSLGLEHFMREMGQLYEAECSMIQEGTLQEEQRQFIHLPSIAADLLLDGFPLELIDGDASNIPLQWITDVLSMVDTKLEGKCQMVIITVLGVQSTGKSTLLNAMFGLQFSVSSGRCTRGAFMLLIRVKENLKEELGYDFIMVIDTEGLKAPELAKLEDSYEHDNELATLVIGLSDITIVNMAMENATEMKDILQIVVHAFLRMEQTGKKPSCHFVHQNVSDVSAHEQNRRDRKYLLEQLNEMTEAAAKMEKQIREVSFSDIMDYDLEKHNWYIPGLWHGVPPMASVNAGYSENVQELKKYLIQLIKEHSIKEASQDIPKFTKWLNSLWNAVKHENFIFSFRNSLVAEAYNHISMKYSEWEWSFCRAIHYWVSEAESSIQNHLLNEIDGGTFKQLEHEMFHKLQQEENKILACIENYFKSDAKNLHLIEKYREDFIISAKSLQANLQSYSLRKCEEAKQILKNKNRIETMQAGYIKTIEKKVISLLKDCKKRGHKLEDQELEREFEAMWENTLAELQLTHLERYQVHEEMLCHLFSDMSKRGPAINQKLRKIKSLLNYGNGIFSMKKNYLELSWFKGSIVTEFFTHEYFSHGEALAKHLVDTCDSYVDQKVRYKSDYDATYCQELLHIINETLQQDDSQKLPFSSCFEVDLKLHILGQAAHRFQIMHEDFIKDNDPHSCLEKYKSQFFSTFKDVYWEKDESQKRARDFWNQCLKPAVLDHVEKALGIEIVDDILHNEHSFAYSSRTFFQFSILNKLLEDQNCDKYVEYIKNYEIFVKNWIWRHILFHYNPFGGLGALEETILYIIIKKIRKTLQTLKEQHVNTIPALLDNFCKMLQKDLVIPKDSLKLILFQNKVNVEQFIFDTEFLLSEQYNYIVEEFQLGETKDKLSKLPFKPQDEIFKKVFGCGKQCPFCKVPCEAGGTEHKDHFASVHRPQGLGAFSYKNTGKLVESLCSSDVVSNCLFRNLDTNGAYHPYKEYRTYYPDWLIQPDSSIEASDYWKFVLKEFNEQFAKIYKAKPADIPNQWKKITFKEAQKSLYEAFNVKKI</sequence>
<dbReference type="Proteomes" id="UP000515159">
    <property type="component" value="Chromosome 5"/>
</dbReference>
<dbReference type="PANTHER" id="PTHR14819:SF9">
    <property type="entry name" value="UP-REGULATOR OF CELL PROLIFERATION-LIKE"/>
    <property type="match status" value="1"/>
</dbReference>
<organism evidence="4 5">
    <name type="scientific">Geotrypetes seraphini</name>
    <name type="common">Gaboon caecilian</name>
    <name type="synonym">Caecilia seraphini</name>
    <dbReference type="NCBI Taxonomy" id="260995"/>
    <lineage>
        <taxon>Eukaryota</taxon>
        <taxon>Metazoa</taxon>
        <taxon>Chordata</taxon>
        <taxon>Craniata</taxon>
        <taxon>Vertebrata</taxon>
        <taxon>Euteleostomi</taxon>
        <taxon>Amphibia</taxon>
        <taxon>Gymnophiona</taxon>
        <taxon>Geotrypetes</taxon>
    </lineage>
</organism>
<dbReference type="PROSITE" id="PS51717">
    <property type="entry name" value="G_VLIG"/>
    <property type="match status" value="1"/>
</dbReference>
<feature type="region of interest" description="Disordered" evidence="2">
    <location>
        <begin position="48"/>
        <end position="229"/>
    </location>
</feature>
<dbReference type="InterPro" id="IPR052986">
    <property type="entry name" value="VLIG_GTPase"/>
</dbReference>
<evidence type="ECO:0000313" key="4">
    <source>
        <dbReference type="Proteomes" id="UP000515159"/>
    </source>
</evidence>
<dbReference type="Pfam" id="PF25974">
    <property type="entry name" value="URGCP_9th"/>
    <property type="match status" value="1"/>
</dbReference>
<dbReference type="Gene3D" id="3.40.50.300">
    <property type="entry name" value="P-loop containing nucleotide triphosphate hydrolases"/>
    <property type="match status" value="1"/>
</dbReference>
<dbReference type="InterPro" id="IPR057365">
    <property type="entry name" value="URGCP"/>
</dbReference>
<dbReference type="SUPFAM" id="SSF52540">
    <property type="entry name" value="P-loop containing nucleoside triphosphate hydrolases"/>
    <property type="match status" value="1"/>
</dbReference>
<evidence type="ECO:0000256" key="1">
    <source>
        <dbReference type="ARBA" id="ARBA00006828"/>
    </source>
</evidence>
<feature type="compositionally biased region" description="Polar residues" evidence="2">
    <location>
        <begin position="162"/>
        <end position="175"/>
    </location>
</feature>
<dbReference type="KEGG" id="gsh:117361070"/>
<evidence type="ECO:0000313" key="5">
    <source>
        <dbReference type="RefSeq" id="XP_033801791.1"/>
    </source>
</evidence>
<feature type="domain" description="VLIG-type G" evidence="3">
    <location>
        <begin position="840"/>
        <end position="1087"/>
    </location>
</feature>
<keyword evidence="4" id="KW-1185">Reference proteome</keyword>
<comment type="similarity">
    <text evidence="1">Belongs to the TRAFAC class dynamin-like GTPase superfamily. Very large inducible GTPase (VLIG) family.</text>
</comment>
<dbReference type="Pfam" id="PF25496">
    <property type="entry name" value="URGCP"/>
    <property type="match status" value="1"/>
</dbReference>
<name>A0A6P8RHH9_GEOSA</name>
<accession>A0A6P8RHH9</accession>
<dbReference type="GeneID" id="117361070"/>
<dbReference type="Pfam" id="PF25683">
    <property type="entry name" value="URGCP_GTPase"/>
    <property type="match status" value="1"/>
</dbReference>
<dbReference type="InterPro" id="IPR030383">
    <property type="entry name" value="G_VLIG_dom"/>
</dbReference>
<dbReference type="PANTHER" id="PTHR14819">
    <property type="entry name" value="GTP-BINDING"/>
    <property type="match status" value="1"/>
</dbReference>
<dbReference type="InterPro" id="IPR058641">
    <property type="entry name" value="GVIN1_dom"/>
</dbReference>